<evidence type="ECO:0000256" key="1">
    <source>
        <dbReference type="SAM" id="Phobius"/>
    </source>
</evidence>
<dbReference type="AlphaFoldDB" id="A0A143YXD2"/>
<accession>A0A143YXD2</accession>
<sequence length="138" mass="15707">MVRHRSAKPLSPVQIRLPPFRTEAKRQHLTIMPVWRNRQTRWTQNPVPARACRFDPGRRYHMKQALSDVIISECLFFVVMIFVGVLSGTLIPWVRHNAKRFVQNKSTTTNTSVDKPMTKVTGLSPLLHDGSACCASAL</sequence>
<reference evidence="2 3" key="1">
    <citation type="submission" date="2016-02" db="EMBL/GenBank/DDBJ databases">
        <authorList>
            <person name="Wen L."/>
            <person name="He K."/>
            <person name="Yang H."/>
        </authorList>
    </citation>
    <scope>NUCLEOTIDE SEQUENCE [LARGE SCALE GENOMIC DNA]</scope>
    <source>
        <strain evidence="2">Trichococcus palustris</strain>
    </source>
</reference>
<proteinExistence type="predicted"/>
<keyword evidence="3" id="KW-1185">Reference proteome</keyword>
<gene>
    <name evidence="2" type="ORF">Tpal_2471</name>
</gene>
<evidence type="ECO:0000313" key="2">
    <source>
        <dbReference type="EMBL" id="CZR00042.1"/>
    </source>
</evidence>
<dbReference type="EMBL" id="FJNE01000008">
    <property type="protein sequence ID" value="CZR00042.1"/>
    <property type="molecule type" value="Genomic_DNA"/>
</dbReference>
<organism evidence="2 3">
    <name type="scientific">Trichococcus palustris</name>
    <dbReference type="NCBI Taxonomy" id="140314"/>
    <lineage>
        <taxon>Bacteria</taxon>
        <taxon>Bacillati</taxon>
        <taxon>Bacillota</taxon>
        <taxon>Bacilli</taxon>
        <taxon>Lactobacillales</taxon>
        <taxon>Carnobacteriaceae</taxon>
        <taxon>Trichococcus</taxon>
    </lineage>
</organism>
<keyword evidence="1" id="KW-0472">Membrane</keyword>
<protein>
    <submittedName>
        <fullName evidence="2">Uncharacterized protein</fullName>
    </submittedName>
</protein>
<name>A0A143YXD2_9LACT</name>
<keyword evidence="1" id="KW-1133">Transmembrane helix</keyword>
<evidence type="ECO:0000313" key="3">
    <source>
        <dbReference type="Proteomes" id="UP000242754"/>
    </source>
</evidence>
<feature type="transmembrane region" description="Helical" evidence="1">
    <location>
        <begin position="69"/>
        <end position="94"/>
    </location>
</feature>
<keyword evidence="1" id="KW-0812">Transmembrane</keyword>
<dbReference type="Proteomes" id="UP000242754">
    <property type="component" value="Unassembled WGS sequence"/>
</dbReference>